<organism evidence="2 3">
    <name type="scientific">Trichonephila clavipes</name>
    <name type="common">Golden silk orbweaver</name>
    <name type="synonym">Nephila clavipes</name>
    <dbReference type="NCBI Taxonomy" id="2585209"/>
    <lineage>
        <taxon>Eukaryota</taxon>
        <taxon>Metazoa</taxon>
        <taxon>Ecdysozoa</taxon>
        <taxon>Arthropoda</taxon>
        <taxon>Chelicerata</taxon>
        <taxon>Arachnida</taxon>
        <taxon>Araneae</taxon>
        <taxon>Araneomorphae</taxon>
        <taxon>Entelegynae</taxon>
        <taxon>Araneoidea</taxon>
        <taxon>Nephilidae</taxon>
        <taxon>Trichonephila</taxon>
    </lineage>
</organism>
<protein>
    <submittedName>
        <fullName evidence="2">Uncharacterized protein</fullName>
    </submittedName>
</protein>
<name>A0A8X6S9E0_TRICX</name>
<sequence length="102" mass="11711">MRVRTYCAHPSIRDHWALMCMIMSRSGDQSEARPPVFESASNVGTHSSTHCSRDKRLSRHFSQGRNGIRTCGVETCYTTTGSIVFLTSIKYYDIIDQYKYNH</sequence>
<accession>A0A8X6S9E0</accession>
<reference evidence="2" key="1">
    <citation type="submission" date="2020-08" db="EMBL/GenBank/DDBJ databases">
        <title>Multicomponent nature underlies the extraordinary mechanical properties of spider dragline silk.</title>
        <authorList>
            <person name="Kono N."/>
            <person name="Nakamura H."/>
            <person name="Mori M."/>
            <person name="Yoshida Y."/>
            <person name="Ohtoshi R."/>
            <person name="Malay A.D."/>
            <person name="Moran D.A.P."/>
            <person name="Tomita M."/>
            <person name="Numata K."/>
            <person name="Arakawa K."/>
        </authorList>
    </citation>
    <scope>NUCLEOTIDE SEQUENCE</scope>
</reference>
<feature type="compositionally biased region" description="Polar residues" evidence="1">
    <location>
        <begin position="39"/>
        <end position="50"/>
    </location>
</feature>
<evidence type="ECO:0000256" key="1">
    <source>
        <dbReference type="SAM" id="MobiDB-lite"/>
    </source>
</evidence>
<feature type="region of interest" description="Disordered" evidence="1">
    <location>
        <begin position="29"/>
        <end position="50"/>
    </location>
</feature>
<evidence type="ECO:0000313" key="3">
    <source>
        <dbReference type="Proteomes" id="UP000887159"/>
    </source>
</evidence>
<comment type="caution">
    <text evidence="2">The sequence shown here is derived from an EMBL/GenBank/DDBJ whole genome shotgun (WGS) entry which is preliminary data.</text>
</comment>
<gene>
    <name evidence="2" type="ORF">TNCV_3507631</name>
</gene>
<dbReference type="AlphaFoldDB" id="A0A8X6S9E0"/>
<dbReference type="EMBL" id="BMAU01021233">
    <property type="protein sequence ID" value="GFY02883.1"/>
    <property type="molecule type" value="Genomic_DNA"/>
</dbReference>
<dbReference type="Proteomes" id="UP000887159">
    <property type="component" value="Unassembled WGS sequence"/>
</dbReference>
<keyword evidence="3" id="KW-1185">Reference proteome</keyword>
<evidence type="ECO:0000313" key="2">
    <source>
        <dbReference type="EMBL" id="GFY02883.1"/>
    </source>
</evidence>
<proteinExistence type="predicted"/>